<accession>A0A7W5BFN9</accession>
<dbReference type="PANTHER" id="PTHR34406">
    <property type="entry name" value="PROTEIN YCEI"/>
    <property type="match status" value="1"/>
</dbReference>
<dbReference type="SUPFAM" id="SSF101874">
    <property type="entry name" value="YceI-like"/>
    <property type="match status" value="1"/>
</dbReference>
<evidence type="ECO:0000256" key="1">
    <source>
        <dbReference type="SAM" id="MobiDB-lite"/>
    </source>
</evidence>
<organism evidence="4 5">
    <name type="scientific">Pseudoduganella violacea</name>
    <dbReference type="NCBI Taxonomy" id="1715466"/>
    <lineage>
        <taxon>Bacteria</taxon>
        <taxon>Pseudomonadati</taxon>
        <taxon>Pseudomonadota</taxon>
        <taxon>Betaproteobacteria</taxon>
        <taxon>Burkholderiales</taxon>
        <taxon>Oxalobacteraceae</taxon>
        <taxon>Telluria group</taxon>
        <taxon>Pseudoduganella</taxon>
    </lineage>
</organism>
<keyword evidence="2" id="KW-0732">Signal</keyword>
<name>A0A7W5BFN9_9BURK</name>
<evidence type="ECO:0000313" key="4">
    <source>
        <dbReference type="EMBL" id="MBB3122006.1"/>
    </source>
</evidence>
<dbReference type="Gene3D" id="2.40.128.110">
    <property type="entry name" value="Lipid/polyisoprenoid-binding, YceI-like"/>
    <property type="match status" value="1"/>
</dbReference>
<reference evidence="4 5" key="1">
    <citation type="submission" date="2020-08" db="EMBL/GenBank/DDBJ databases">
        <title>Genomic Encyclopedia of Type Strains, Phase III (KMG-III): the genomes of soil and plant-associated and newly described type strains.</title>
        <authorList>
            <person name="Whitman W."/>
        </authorList>
    </citation>
    <scope>NUCLEOTIDE SEQUENCE [LARGE SCALE GENOMIC DNA]</scope>
    <source>
        <strain evidence="4 5">CECT 8897</strain>
    </source>
</reference>
<evidence type="ECO:0000256" key="2">
    <source>
        <dbReference type="SAM" id="SignalP"/>
    </source>
</evidence>
<evidence type="ECO:0000313" key="5">
    <source>
        <dbReference type="Proteomes" id="UP000541535"/>
    </source>
</evidence>
<dbReference type="InterPro" id="IPR036761">
    <property type="entry name" value="TTHA0802/YceI-like_sf"/>
</dbReference>
<feature type="compositionally biased region" description="Polar residues" evidence="1">
    <location>
        <begin position="202"/>
        <end position="212"/>
    </location>
</feature>
<dbReference type="InterPro" id="IPR007372">
    <property type="entry name" value="Lipid/polyisoprenoid-bd_YceI"/>
</dbReference>
<dbReference type="Proteomes" id="UP000541535">
    <property type="component" value="Unassembled WGS sequence"/>
</dbReference>
<feature type="region of interest" description="Disordered" evidence="1">
    <location>
        <begin position="193"/>
        <end position="212"/>
    </location>
</feature>
<keyword evidence="5" id="KW-1185">Reference proteome</keyword>
<sequence>MRHVYRFVFATLLMLQAALAHAAPVTYTITSKLARVNLSIEHQGFIQLSGTLKITPGSFVFDNDDWSKSSVQVTMPTRTLDMGDAMWNQQLRGDESWQKLFKAPYISFRSTRLERSDATHGVLRGELTLAGVTKPVALMVRLNKIGRNQVNELPSIGFTATGTIKRSEFGLDAYLDLVGDELAVQIQMEAAVGPDKDAPHQAGSSAQGVMAQ</sequence>
<feature type="chain" id="PRO_5031339752" evidence="2">
    <location>
        <begin position="23"/>
        <end position="212"/>
    </location>
</feature>
<dbReference type="AlphaFoldDB" id="A0A7W5BFN9"/>
<dbReference type="EMBL" id="JACHXD010000023">
    <property type="protein sequence ID" value="MBB3122006.1"/>
    <property type="molecule type" value="Genomic_DNA"/>
</dbReference>
<feature type="domain" description="Lipid/polyisoprenoid-binding YceI-like" evidence="3">
    <location>
        <begin position="26"/>
        <end position="191"/>
    </location>
</feature>
<gene>
    <name evidence="4" type="ORF">FHS03_005102</name>
</gene>
<dbReference type="Pfam" id="PF04264">
    <property type="entry name" value="YceI"/>
    <property type="match status" value="1"/>
</dbReference>
<protein>
    <submittedName>
        <fullName evidence="4">Polyisoprenoid-binding protein YceI</fullName>
    </submittedName>
</protein>
<dbReference type="SMART" id="SM00867">
    <property type="entry name" value="YceI"/>
    <property type="match status" value="1"/>
</dbReference>
<feature type="signal peptide" evidence="2">
    <location>
        <begin position="1"/>
        <end position="22"/>
    </location>
</feature>
<proteinExistence type="predicted"/>
<evidence type="ECO:0000259" key="3">
    <source>
        <dbReference type="SMART" id="SM00867"/>
    </source>
</evidence>
<dbReference type="RefSeq" id="WP_183443682.1">
    <property type="nucleotide sequence ID" value="NZ_JACHXD010000023.1"/>
</dbReference>
<comment type="caution">
    <text evidence="4">The sequence shown here is derived from an EMBL/GenBank/DDBJ whole genome shotgun (WGS) entry which is preliminary data.</text>
</comment>
<dbReference type="PANTHER" id="PTHR34406:SF1">
    <property type="entry name" value="PROTEIN YCEI"/>
    <property type="match status" value="1"/>
</dbReference>